<dbReference type="Ensembl" id="ENSPSIT00000005931.1">
    <property type="protein sequence ID" value="ENSPSIP00000005896.1"/>
    <property type="gene ID" value="ENSPSIG00000005485.1"/>
</dbReference>
<feature type="region of interest" description="Disordered" evidence="2">
    <location>
        <begin position="30"/>
        <end position="50"/>
    </location>
</feature>
<dbReference type="EMBL" id="AGCU01094181">
    <property type="status" value="NOT_ANNOTATED_CDS"/>
    <property type="molecule type" value="Genomic_DNA"/>
</dbReference>
<dbReference type="OMA" id="ADGHGWW"/>
<organism evidence="3 4">
    <name type="scientific">Pelodiscus sinensis</name>
    <name type="common">Chinese softshell turtle</name>
    <name type="synonym">Trionyx sinensis</name>
    <dbReference type="NCBI Taxonomy" id="13735"/>
    <lineage>
        <taxon>Eukaryota</taxon>
        <taxon>Metazoa</taxon>
        <taxon>Chordata</taxon>
        <taxon>Craniata</taxon>
        <taxon>Vertebrata</taxon>
        <taxon>Euteleostomi</taxon>
        <taxon>Archelosauria</taxon>
        <taxon>Testudinata</taxon>
        <taxon>Testudines</taxon>
        <taxon>Cryptodira</taxon>
        <taxon>Trionychia</taxon>
        <taxon>Trionychidae</taxon>
        <taxon>Pelodiscus</taxon>
    </lineage>
</organism>
<reference evidence="4" key="1">
    <citation type="submission" date="2011-10" db="EMBL/GenBank/DDBJ databases">
        <authorList>
            <consortium name="Soft-shell Turtle Genome Consortium"/>
        </authorList>
    </citation>
    <scope>NUCLEOTIDE SEQUENCE [LARGE SCALE GENOMIC DNA]</scope>
    <source>
        <strain evidence="4">Daiwa-1</strain>
    </source>
</reference>
<dbReference type="PANTHER" id="PTHR14581:SF5">
    <property type="entry name" value="PROLINE-RICH PROTEIN 15-LIKE PROTEIN"/>
    <property type="match status" value="1"/>
</dbReference>
<reference evidence="3" key="3">
    <citation type="submission" date="2025-08" db="UniProtKB">
        <authorList>
            <consortium name="Ensembl"/>
        </authorList>
    </citation>
    <scope>IDENTIFICATION</scope>
</reference>
<dbReference type="Pfam" id="PF15321">
    <property type="entry name" value="ATAD4"/>
    <property type="match status" value="1"/>
</dbReference>
<dbReference type="EMBL" id="AGCU01094180">
    <property type="status" value="NOT_ANNOTATED_CDS"/>
    <property type="molecule type" value="Genomic_DNA"/>
</dbReference>
<gene>
    <name evidence="3" type="primary">PRR15L</name>
</gene>
<dbReference type="PANTHER" id="PTHR14581">
    <property type="match status" value="1"/>
</dbReference>
<name>K7FCY6_PELSI</name>
<dbReference type="eggNOG" id="ENOG502S3QC">
    <property type="taxonomic scope" value="Eukaryota"/>
</dbReference>
<proteinExistence type="inferred from homology"/>
<feature type="compositionally biased region" description="Basic and acidic residues" evidence="2">
    <location>
        <begin position="39"/>
        <end position="50"/>
    </location>
</feature>
<feature type="region of interest" description="Disordered" evidence="2">
    <location>
        <begin position="81"/>
        <end position="100"/>
    </location>
</feature>
<reference evidence="4" key="2">
    <citation type="journal article" date="2013" name="Nat. Genet.">
        <title>The draft genomes of soft-shell turtle and green sea turtle yield insights into the development and evolution of the turtle-specific body plan.</title>
        <authorList>
            <person name="Wang Z."/>
            <person name="Pascual-Anaya J."/>
            <person name="Zadissa A."/>
            <person name="Li W."/>
            <person name="Niimura Y."/>
            <person name="Huang Z."/>
            <person name="Li C."/>
            <person name="White S."/>
            <person name="Xiong Z."/>
            <person name="Fang D."/>
            <person name="Wang B."/>
            <person name="Ming Y."/>
            <person name="Chen Y."/>
            <person name="Zheng Y."/>
            <person name="Kuraku S."/>
            <person name="Pignatelli M."/>
            <person name="Herrero J."/>
            <person name="Beal K."/>
            <person name="Nozawa M."/>
            <person name="Li Q."/>
            <person name="Wang J."/>
            <person name="Zhang H."/>
            <person name="Yu L."/>
            <person name="Shigenobu S."/>
            <person name="Wang J."/>
            <person name="Liu J."/>
            <person name="Flicek P."/>
            <person name="Searle S."/>
            <person name="Wang J."/>
            <person name="Kuratani S."/>
            <person name="Yin Y."/>
            <person name="Aken B."/>
            <person name="Zhang G."/>
            <person name="Irie N."/>
        </authorList>
    </citation>
    <scope>NUCLEOTIDE SEQUENCE [LARGE SCALE GENOMIC DNA]</scope>
    <source>
        <strain evidence="4">Daiwa-1</strain>
    </source>
</reference>
<reference evidence="3" key="4">
    <citation type="submission" date="2025-09" db="UniProtKB">
        <authorList>
            <consortium name="Ensembl"/>
        </authorList>
    </citation>
    <scope>IDENTIFICATION</scope>
</reference>
<dbReference type="HOGENOM" id="CLU_144251_0_0_1"/>
<sequence>MAESNSWWKLTFLRKKKSTPKVLYESPEIYANENQQEAPRAEAEGQGGAEREFNARLEKIVDKNTKGKHVKVLYESPEIYANENQQEAPRAEAEGQGGAEREFNARLEKIVDKNTKGKHVKVSNSGRFKEKKKVRATLAENANLFTGGEREGK</sequence>
<evidence type="ECO:0000256" key="1">
    <source>
        <dbReference type="ARBA" id="ARBA00010096"/>
    </source>
</evidence>
<dbReference type="GeneTree" id="ENSGT00940000154534"/>
<dbReference type="STRING" id="13735.ENSPSIP00000005896"/>
<keyword evidence="4" id="KW-1185">Reference proteome</keyword>
<protein>
    <submittedName>
        <fullName evidence="3">Proline rich 15 like</fullName>
    </submittedName>
</protein>
<feature type="compositionally biased region" description="Basic and acidic residues" evidence="2">
    <location>
        <begin position="89"/>
        <end position="100"/>
    </location>
</feature>
<evidence type="ECO:0000313" key="3">
    <source>
        <dbReference type="Ensembl" id="ENSPSIP00000005896.1"/>
    </source>
</evidence>
<evidence type="ECO:0000256" key="2">
    <source>
        <dbReference type="SAM" id="MobiDB-lite"/>
    </source>
</evidence>
<comment type="similarity">
    <text evidence="1">Belongs to the PRR15 family.</text>
</comment>
<accession>K7FCY6</accession>
<dbReference type="Proteomes" id="UP000007267">
    <property type="component" value="Unassembled WGS sequence"/>
</dbReference>
<dbReference type="EMBL" id="AGCU01094182">
    <property type="status" value="NOT_ANNOTATED_CDS"/>
    <property type="molecule type" value="Genomic_DNA"/>
</dbReference>
<evidence type="ECO:0000313" key="4">
    <source>
        <dbReference type="Proteomes" id="UP000007267"/>
    </source>
</evidence>
<dbReference type="AlphaFoldDB" id="K7FCY6"/>
<dbReference type="InterPro" id="IPR028237">
    <property type="entry name" value="PRR15"/>
</dbReference>